<comment type="function">
    <text evidence="15">Catalyzes the oxidation of 3-carboxy-2-hydroxy-4-methylpentanoate (3-isopropylmalate) to 3-carboxy-4-methyl-2-oxopentanoate. The product decarboxylates to 4-methyl-2 oxopentanoate.</text>
</comment>
<dbReference type="CDD" id="cd00067">
    <property type="entry name" value="GAL4"/>
    <property type="match status" value="1"/>
</dbReference>
<dbReference type="FunFam" id="3.40.718.10:FF:000006">
    <property type="entry name" value="3-isopropylmalate dehydrogenase"/>
    <property type="match status" value="1"/>
</dbReference>
<evidence type="ECO:0000256" key="3">
    <source>
        <dbReference type="ARBA" id="ARBA00011738"/>
    </source>
</evidence>
<dbReference type="Pfam" id="PF00180">
    <property type="entry name" value="Iso_dh"/>
    <property type="match status" value="1"/>
</dbReference>
<dbReference type="Gene3D" id="3.40.718.10">
    <property type="entry name" value="Isopropylmalate Dehydrogenase"/>
    <property type="match status" value="1"/>
</dbReference>
<keyword evidence="8" id="KW-0460">Magnesium</keyword>
<evidence type="ECO:0000256" key="5">
    <source>
        <dbReference type="ARBA" id="ARBA00022430"/>
    </source>
</evidence>
<dbReference type="UniPathway" id="UPA00048">
    <property type="reaction ID" value="UER00072"/>
</dbReference>
<evidence type="ECO:0000259" key="17">
    <source>
        <dbReference type="PROSITE" id="PS50048"/>
    </source>
</evidence>
<keyword evidence="5 15" id="KW-0432">Leucine biosynthesis</keyword>
<evidence type="ECO:0000256" key="2">
    <source>
        <dbReference type="ARBA" id="ARBA00007769"/>
    </source>
</evidence>
<comment type="pathway">
    <text evidence="15">Amino-acid biosynthesis; L-leucine biosynthesis; L-leucine from 3-methyl-2-oxobutanoate: step 3/4.</text>
</comment>
<dbReference type="PANTHER" id="PTHR42979:SF4">
    <property type="entry name" value="3-ISOPROPYLMALATE DEHYDROGENASE"/>
    <property type="match status" value="1"/>
</dbReference>
<dbReference type="InterPro" id="IPR036864">
    <property type="entry name" value="Zn2-C6_fun-type_DNA-bd_sf"/>
</dbReference>
<evidence type="ECO:0000256" key="11">
    <source>
        <dbReference type="ARBA" id="ARBA00023211"/>
    </source>
</evidence>
<evidence type="ECO:0000256" key="7">
    <source>
        <dbReference type="ARBA" id="ARBA00022723"/>
    </source>
</evidence>
<dbReference type="EC" id="1.1.1.85" evidence="4 15"/>
<dbReference type="InterPro" id="IPR004429">
    <property type="entry name" value="Isopropylmalate_DH"/>
</dbReference>
<comment type="cofactor">
    <cofactor evidence="1">
        <name>Mn(2+)</name>
        <dbReference type="ChEBI" id="CHEBI:29035"/>
    </cofactor>
</comment>
<dbReference type="SMART" id="SM01329">
    <property type="entry name" value="Iso_dh"/>
    <property type="match status" value="1"/>
</dbReference>
<evidence type="ECO:0000256" key="4">
    <source>
        <dbReference type="ARBA" id="ARBA00013101"/>
    </source>
</evidence>
<comment type="similarity">
    <text evidence="2 14">Belongs to the isocitrate and isopropylmalate dehydrogenases family.</text>
</comment>
<evidence type="ECO:0000256" key="13">
    <source>
        <dbReference type="ARBA" id="ARBA00023304"/>
    </source>
</evidence>
<dbReference type="AlphaFoldDB" id="A0A8H5EGS7"/>
<dbReference type="Proteomes" id="UP000558688">
    <property type="component" value="Unassembled WGS sequence"/>
</dbReference>
<dbReference type="GO" id="GO:0008270">
    <property type="term" value="F:zinc ion binding"/>
    <property type="evidence" value="ECO:0007669"/>
    <property type="project" value="InterPro"/>
</dbReference>
<evidence type="ECO:0000256" key="12">
    <source>
        <dbReference type="ARBA" id="ARBA00023242"/>
    </source>
</evidence>
<evidence type="ECO:0000256" key="14">
    <source>
        <dbReference type="RuleBase" id="RU004443"/>
    </source>
</evidence>
<dbReference type="CDD" id="cd12148">
    <property type="entry name" value="fungal_TF_MHR"/>
    <property type="match status" value="1"/>
</dbReference>
<keyword evidence="10 15" id="KW-0520">NAD</keyword>
<dbReference type="PROSITE" id="PS00463">
    <property type="entry name" value="ZN2_CY6_FUNGAL_1"/>
    <property type="match status" value="1"/>
</dbReference>
<dbReference type="PROSITE" id="PS50048">
    <property type="entry name" value="ZN2_CY6_FUNGAL_2"/>
    <property type="match status" value="1"/>
</dbReference>
<evidence type="ECO:0000256" key="6">
    <source>
        <dbReference type="ARBA" id="ARBA00022605"/>
    </source>
</evidence>
<dbReference type="GO" id="GO:0005829">
    <property type="term" value="C:cytosol"/>
    <property type="evidence" value="ECO:0007669"/>
    <property type="project" value="TreeGrafter"/>
</dbReference>
<evidence type="ECO:0000313" key="19">
    <source>
        <dbReference type="Proteomes" id="UP000558688"/>
    </source>
</evidence>
<comment type="catalytic activity">
    <reaction evidence="15">
        <text>(2R,3S)-3-isopropylmalate + NAD(+) = 4-methyl-2-oxopentanoate + CO2 + NADH</text>
        <dbReference type="Rhea" id="RHEA:32271"/>
        <dbReference type="ChEBI" id="CHEBI:16526"/>
        <dbReference type="ChEBI" id="CHEBI:17865"/>
        <dbReference type="ChEBI" id="CHEBI:35121"/>
        <dbReference type="ChEBI" id="CHEBI:57540"/>
        <dbReference type="ChEBI" id="CHEBI:57945"/>
        <dbReference type="EC" id="1.1.1.85"/>
    </reaction>
</comment>
<keyword evidence="13 15" id="KW-0100">Branched-chain amino acid biosynthesis</keyword>
<keyword evidence="7 15" id="KW-0479">Metal-binding</keyword>
<dbReference type="GO" id="GO:0000981">
    <property type="term" value="F:DNA-binding transcription factor activity, RNA polymerase II-specific"/>
    <property type="evidence" value="ECO:0007669"/>
    <property type="project" value="InterPro"/>
</dbReference>
<keyword evidence="11" id="KW-0464">Manganese</keyword>
<comment type="caution">
    <text evidence="18">The sequence shown here is derived from an EMBL/GenBank/DDBJ whole genome shotgun (WGS) entry which is preliminary data.</text>
</comment>
<accession>A0A8H5EGS7</accession>
<dbReference type="GO" id="GO:0003862">
    <property type="term" value="F:3-isopropylmalate dehydrogenase activity"/>
    <property type="evidence" value="ECO:0007669"/>
    <property type="project" value="UniProtKB-EC"/>
</dbReference>
<gene>
    <name evidence="18" type="ORF">FOXYS1_10328</name>
</gene>
<dbReference type="PANTHER" id="PTHR42979">
    <property type="entry name" value="3-ISOPROPYLMALATE DEHYDROGENASE"/>
    <property type="match status" value="1"/>
</dbReference>
<keyword evidence="9 14" id="KW-0560">Oxidoreductase</keyword>
<dbReference type="SUPFAM" id="SSF57701">
    <property type="entry name" value="Zn2/Cys6 DNA-binding domain"/>
    <property type="match status" value="1"/>
</dbReference>
<feature type="domain" description="Zn(2)-C6 fungal-type" evidence="17">
    <location>
        <begin position="448"/>
        <end position="478"/>
    </location>
</feature>
<keyword evidence="6" id="KW-0028">Amino-acid biosynthesis</keyword>
<evidence type="ECO:0000313" key="18">
    <source>
        <dbReference type="EMBL" id="KAF5259072.1"/>
    </source>
</evidence>
<dbReference type="GO" id="GO:0051287">
    <property type="term" value="F:NAD binding"/>
    <property type="evidence" value="ECO:0007669"/>
    <property type="project" value="InterPro"/>
</dbReference>
<evidence type="ECO:0000256" key="9">
    <source>
        <dbReference type="ARBA" id="ARBA00023002"/>
    </source>
</evidence>
<proteinExistence type="inferred from homology"/>
<evidence type="ECO:0000256" key="1">
    <source>
        <dbReference type="ARBA" id="ARBA00001936"/>
    </source>
</evidence>
<evidence type="ECO:0000256" key="8">
    <source>
        <dbReference type="ARBA" id="ARBA00022842"/>
    </source>
</evidence>
<dbReference type="SMART" id="SM00066">
    <property type="entry name" value="GAL4"/>
    <property type="match status" value="1"/>
</dbReference>
<dbReference type="GO" id="GO:0000287">
    <property type="term" value="F:magnesium ion binding"/>
    <property type="evidence" value="ECO:0007669"/>
    <property type="project" value="InterPro"/>
</dbReference>
<dbReference type="EMBL" id="JAAFOW010001826">
    <property type="protein sequence ID" value="KAF5259072.1"/>
    <property type="molecule type" value="Genomic_DNA"/>
</dbReference>
<dbReference type="InterPro" id="IPR024084">
    <property type="entry name" value="IsoPropMal-DH-like_dom"/>
</dbReference>
<evidence type="ECO:0000256" key="15">
    <source>
        <dbReference type="RuleBase" id="RU004445"/>
    </source>
</evidence>
<dbReference type="Gene3D" id="4.10.240.10">
    <property type="entry name" value="Zn(2)-C6 fungal-type DNA-binding domain"/>
    <property type="match status" value="1"/>
</dbReference>
<name>A0A8H5EGS7_FUSOX</name>
<comment type="cofactor">
    <cofactor evidence="15">
        <name>Mg(2+)</name>
        <dbReference type="ChEBI" id="CHEBI:18420"/>
    </cofactor>
    <cofactor evidence="15">
        <name>Mn(2+)</name>
        <dbReference type="ChEBI" id="CHEBI:29035"/>
    </cofactor>
    <text evidence="15">Binds 1 Mg(2+) or Mn(2+) ion per subunit.</text>
</comment>
<sequence length="1050" mass="115003">MSENKVFRVLILPGDHVGPEIMAEALKVLDIIEASRPDIRFERDTDIVGGCSIDKHGTPVTDAVLEKALASDAVLFGSIGGPEWAGAEPTPESGLLKLRQRLDAFANLRPCEILVPSLVSASPIKAELVAGTKFIVVRENCGGAYFGKKEESEDEASDLWIYSRPEVERLARVSAAVARILHASSEKANDGSKPVVWSADKANVLASGRLWRRATTDIFNKELTDIDLRHQLADSLAMLMVLDPKRFNNSVIHTDNTFGDVLSDISGGITGTLGVLPSASLAGVPGEGSCKGIYEPVHGSAPDISGKNLANPVAQILSLAMMLRYSFLLEKEADAIEQSVAKVLDTKEGGGLEIRTKDLGGSAKCSEVGDAAHQIKCRGTDHGPMILINNFGATPLTEILKSPITSMAGSKLRQQEAEQTGDAARPKRRRIDRQRPDVTYSRKRAIAACRICRVKKVKCNNVRPVCGSCIASQSTCVYEGSEGDHSSFDPASIAILERLNQVLESVGDIPGLIKTSVETAVKNTALPPGPVSRITEGFDAFSDGQELSSDDLTAPTAILSVESVLAWPILAGSVAPTHILDAHPDTKANGGHAPMNNGTGSPSVSNAKLRRITVDEKDIARLVRQFLQHVHPINPILDVDTINSDSLRISETGVTWDGESCIVLIACALGCIAKPYDDMVTSPSETSTGSSLRDSSEELETARAYFELARQRLGLLDQSLLAAQCHFFAGVYYMFTLAPLRAWSQFEHAANTFYVYWKYQPRESSLQLRRLAQSFYWSCLKSQVELGLDLHLPQSRLKDLYDAGSELPMPPEIDACPPRQTTTIFPPPGDSPEDDLGRVQEESWYYYLTEITLRRFNNRAFNLLYRDGKGWGTSRSLSISSLISAVSQIEDQLDNWAQTMPLMAQITMGALPTNKLALLLYARILELKCLIYRPFLYHAAHSTMSEREQDEISPFLEKGLSCHFLAITVGYLHYRNHITYYHFRTSTTSALCIMAIVKSGRVHAVHEMDWRGGVQGLVKKIRYWEDEAATAGRCADVLEAVMSSVEHSFL</sequence>
<protein>
    <recommendedName>
        <fullName evidence="4 15">3-isopropylmalate dehydrogenase</fullName>
        <ecNumber evidence="4 15">1.1.1.85</ecNumber>
    </recommendedName>
</protein>
<dbReference type="NCBIfam" id="TIGR00169">
    <property type="entry name" value="leuB"/>
    <property type="match status" value="1"/>
</dbReference>
<dbReference type="SUPFAM" id="SSF53659">
    <property type="entry name" value="Isocitrate/Isopropylmalate dehydrogenase-like"/>
    <property type="match status" value="1"/>
</dbReference>
<feature type="region of interest" description="Disordered" evidence="16">
    <location>
        <begin position="410"/>
        <end position="438"/>
    </location>
</feature>
<dbReference type="Pfam" id="PF00172">
    <property type="entry name" value="Zn_clus"/>
    <property type="match status" value="1"/>
</dbReference>
<dbReference type="PROSITE" id="PS00470">
    <property type="entry name" value="IDH_IMDH"/>
    <property type="match status" value="1"/>
</dbReference>
<keyword evidence="12" id="KW-0539">Nucleus</keyword>
<comment type="subunit">
    <text evidence="3 15">Homodimer.</text>
</comment>
<dbReference type="InterPro" id="IPR001138">
    <property type="entry name" value="Zn2Cys6_DnaBD"/>
</dbReference>
<organism evidence="18 19">
    <name type="scientific">Fusarium oxysporum</name>
    <name type="common">Fusarium vascular wilt</name>
    <dbReference type="NCBI Taxonomy" id="5507"/>
    <lineage>
        <taxon>Eukaryota</taxon>
        <taxon>Fungi</taxon>
        <taxon>Dikarya</taxon>
        <taxon>Ascomycota</taxon>
        <taxon>Pezizomycotina</taxon>
        <taxon>Sordariomycetes</taxon>
        <taxon>Hypocreomycetidae</taxon>
        <taxon>Hypocreales</taxon>
        <taxon>Nectriaceae</taxon>
        <taxon>Fusarium</taxon>
        <taxon>Fusarium oxysporum species complex</taxon>
    </lineage>
</organism>
<reference evidence="18" key="1">
    <citation type="submission" date="2020-02" db="EMBL/GenBank/DDBJ databases">
        <title>Identification and distribution of gene clusters putatively required for synthesis of sphingolipid metabolism inhibitors in phylogenetically diverse species of the filamentous fungus Fusarium.</title>
        <authorList>
            <person name="Kim H.-S."/>
            <person name="Busman M."/>
            <person name="Brown D.W."/>
            <person name="Divon H."/>
            <person name="Uhlig S."/>
            <person name="Proctor R.H."/>
        </authorList>
    </citation>
    <scope>NUCLEOTIDE SEQUENCE [LARGE SCALE GENOMIC DNA]</scope>
    <source>
        <strain evidence="18">NRRL 39464</strain>
    </source>
</reference>
<evidence type="ECO:0000256" key="10">
    <source>
        <dbReference type="ARBA" id="ARBA00023027"/>
    </source>
</evidence>
<dbReference type="InterPro" id="IPR019818">
    <property type="entry name" value="IsoCit/isopropylmalate_DH_CS"/>
</dbReference>
<evidence type="ECO:0000256" key="16">
    <source>
        <dbReference type="SAM" id="MobiDB-lite"/>
    </source>
</evidence>
<dbReference type="GO" id="GO:0009098">
    <property type="term" value="P:L-leucine biosynthetic process"/>
    <property type="evidence" value="ECO:0007669"/>
    <property type="project" value="UniProtKB-UniPathway"/>
</dbReference>